<proteinExistence type="predicted"/>
<dbReference type="InterPro" id="IPR008024">
    <property type="entry name" value="YiaAB"/>
</dbReference>
<name>A0ABM9HRI1_9PROT</name>
<evidence type="ECO:0000313" key="3">
    <source>
        <dbReference type="EMBL" id="CAI3949214.1"/>
    </source>
</evidence>
<accession>A0ABM9HRI1</accession>
<evidence type="ECO:0000256" key="1">
    <source>
        <dbReference type="SAM" id="Phobius"/>
    </source>
</evidence>
<keyword evidence="1" id="KW-1133">Transmembrane helix</keyword>
<organism evidence="3 4">
    <name type="scientific">Commensalibacter papalotli</name>
    <name type="common">ex Botero et al. 2024</name>
    <dbReference type="NCBI Taxonomy" id="2972766"/>
    <lineage>
        <taxon>Bacteria</taxon>
        <taxon>Pseudomonadati</taxon>
        <taxon>Pseudomonadota</taxon>
        <taxon>Alphaproteobacteria</taxon>
        <taxon>Acetobacterales</taxon>
        <taxon>Acetobacteraceae</taxon>
    </lineage>
</organism>
<sequence length="88" mass="10187">MYLMNIVQLTEKESKMIKQSNTTTTNSWIIFTWVNFTISIIAIAFAVFYMPINDWLRACLGLSSLFLIQSSISLSKTLRDQAEYQSEH</sequence>
<keyword evidence="4" id="KW-1185">Reference proteome</keyword>
<gene>
    <name evidence="3" type="ORF">R83534S58_LOCUS1607</name>
</gene>
<protein>
    <submittedName>
        <fullName evidence="3">YiaAB domain (YiaAB)</fullName>
    </submittedName>
</protein>
<reference evidence="3" key="1">
    <citation type="submission" date="2022-10" db="EMBL/GenBank/DDBJ databases">
        <authorList>
            <person name="Botero Cardona J."/>
        </authorList>
    </citation>
    <scope>NUCLEOTIDE SEQUENCE</scope>
    <source>
        <strain evidence="3">R-83534</strain>
    </source>
</reference>
<keyword evidence="1" id="KW-0472">Membrane</keyword>
<dbReference type="EMBL" id="CAMXCH010000003">
    <property type="protein sequence ID" value="CAI3949214.1"/>
    <property type="molecule type" value="Genomic_DNA"/>
</dbReference>
<keyword evidence="1" id="KW-0812">Transmembrane</keyword>
<dbReference type="Proteomes" id="UP001154272">
    <property type="component" value="Unassembled WGS sequence"/>
</dbReference>
<feature type="domain" description="YiaAB two helix" evidence="2">
    <location>
        <begin position="28"/>
        <end position="80"/>
    </location>
</feature>
<evidence type="ECO:0000259" key="2">
    <source>
        <dbReference type="Pfam" id="PF05360"/>
    </source>
</evidence>
<dbReference type="Pfam" id="PF05360">
    <property type="entry name" value="YiaAB"/>
    <property type="match status" value="1"/>
</dbReference>
<comment type="caution">
    <text evidence="3">The sequence shown here is derived from an EMBL/GenBank/DDBJ whole genome shotgun (WGS) entry which is preliminary data.</text>
</comment>
<feature type="transmembrane region" description="Helical" evidence="1">
    <location>
        <begin position="28"/>
        <end position="49"/>
    </location>
</feature>
<evidence type="ECO:0000313" key="4">
    <source>
        <dbReference type="Proteomes" id="UP001154272"/>
    </source>
</evidence>